<dbReference type="Gene3D" id="3.30.450.20">
    <property type="entry name" value="PAS domain"/>
    <property type="match status" value="2"/>
</dbReference>
<feature type="region of interest" description="Disordered" evidence="7">
    <location>
        <begin position="639"/>
        <end position="707"/>
    </location>
</feature>
<dbReference type="SMART" id="SM00448">
    <property type="entry name" value="REC"/>
    <property type="match status" value="1"/>
</dbReference>
<evidence type="ECO:0000256" key="7">
    <source>
        <dbReference type="SAM" id="MobiDB-lite"/>
    </source>
</evidence>
<dbReference type="Pfam" id="PF00512">
    <property type="entry name" value="HisKA"/>
    <property type="match status" value="1"/>
</dbReference>
<dbReference type="InterPro" id="IPR011006">
    <property type="entry name" value="CheY-like_superfamily"/>
</dbReference>
<keyword evidence="11" id="KW-1185">Reference proteome</keyword>
<dbReference type="SUPFAM" id="SSF52172">
    <property type="entry name" value="CheY-like"/>
    <property type="match status" value="1"/>
</dbReference>
<dbReference type="PRINTS" id="PR00344">
    <property type="entry name" value="BCTRLSENSOR"/>
</dbReference>
<accession>A0ABR0F2P2</accession>
<feature type="domain" description="Response regulatory" evidence="9">
    <location>
        <begin position="709"/>
        <end position="840"/>
    </location>
</feature>
<evidence type="ECO:0000256" key="4">
    <source>
        <dbReference type="ARBA" id="ARBA00022679"/>
    </source>
</evidence>
<keyword evidence="5" id="KW-0418">Kinase</keyword>
<dbReference type="InterPro" id="IPR000014">
    <property type="entry name" value="PAS"/>
</dbReference>
<dbReference type="CDD" id="cd00082">
    <property type="entry name" value="HisKA"/>
    <property type="match status" value="1"/>
</dbReference>
<dbReference type="InterPro" id="IPR003594">
    <property type="entry name" value="HATPase_dom"/>
</dbReference>
<gene>
    <name evidence="10" type="ORF">PRZ48_001290</name>
</gene>
<dbReference type="InterPro" id="IPR036890">
    <property type="entry name" value="HATPase_C_sf"/>
</dbReference>
<dbReference type="Gene3D" id="1.10.287.130">
    <property type="match status" value="1"/>
</dbReference>
<dbReference type="PANTHER" id="PTHR43047:SF72">
    <property type="entry name" value="OSMOSENSING HISTIDINE PROTEIN KINASE SLN1"/>
    <property type="match status" value="1"/>
</dbReference>
<evidence type="ECO:0000313" key="11">
    <source>
        <dbReference type="Proteomes" id="UP001305779"/>
    </source>
</evidence>
<dbReference type="Pfam" id="PF00072">
    <property type="entry name" value="Response_reg"/>
    <property type="match status" value="1"/>
</dbReference>
<evidence type="ECO:0000256" key="1">
    <source>
        <dbReference type="ARBA" id="ARBA00000085"/>
    </source>
</evidence>
<evidence type="ECO:0000259" key="8">
    <source>
        <dbReference type="PROSITE" id="PS50109"/>
    </source>
</evidence>
<protein>
    <recommendedName>
        <fullName evidence="2">histidine kinase</fullName>
        <ecNumber evidence="2">2.7.13.3</ecNumber>
    </recommendedName>
</protein>
<evidence type="ECO:0000313" key="10">
    <source>
        <dbReference type="EMBL" id="KAK4507555.1"/>
    </source>
</evidence>
<evidence type="ECO:0000259" key="9">
    <source>
        <dbReference type="PROSITE" id="PS50110"/>
    </source>
</evidence>
<dbReference type="PANTHER" id="PTHR43047">
    <property type="entry name" value="TWO-COMPONENT HISTIDINE PROTEIN KINASE"/>
    <property type="match status" value="1"/>
</dbReference>
<comment type="catalytic activity">
    <reaction evidence="1">
        <text>ATP + protein L-histidine = ADP + protein N-phospho-L-histidine.</text>
        <dbReference type="EC" id="2.7.13.3"/>
    </reaction>
</comment>
<dbReference type="PROSITE" id="PS50109">
    <property type="entry name" value="HIS_KIN"/>
    <property type="match status" value="1"/>
</dbReference>
<reference evidence="10 11" key="1">
    <citation type="journal article" date="2023" name="G3 (Bethesda)">
        <title>A chromosome-level genome assembly of Zasmidium syzygii isolated from banana leaves.</title>
        <authorList>
            <person name="van Westerhoven A.C."/>
            <person name="Mehrabi R."/>
            <person name="Talebi R."/>
            <person name="Steentjes M.B.F."/>
            <person name="Corcolon B."/>
            <person name="Chong P.A."/>
            <person name="Kema G.H.J."/>
            <person name="Seidl M.F."/>
        </authorList>
    </citation>
    <scope>NUCLEOTIDE SEQUENCE [LARGE SCALE GENOMIC DNA]</scope>
    <source>
        <strain evidence="10 11">P124</strain>
    </source>
</reference>
<evidence type="ECO:0000256" key="2">
    <source>
        <dbReference type="ARBA" id="ARBA00012438"/>
    </source>
</evidence>
<evidence type="ECO:0000256" key="5">
    <source>
        <dbReference type="ARBA" id="ARBA00022777"/>
    </source>
</evidence>
<dbReference type="Pfam" id="PF02518">
    <property type="entry name" value="HATPase_c"/>
    <property type="match status" value="1"/>
</dbReference>
<dbReference type="EC" id="2.7.13.3" evidence="2"/>
<name>A0ABR0F2P2_ZASCE</name>
<feature type="modified residue" description="4-aspartylphosphate" evidence="6">
    <location>
        <position position="770"/>
    </location>
</feature>
<feature type="compositionally biased region" description="Low complexity" evidence="7">
    <location>
        <begin position="642"/>
        <end position="652"/>
    </location>
</feature>
<sequence>MVSVTKSRSSSIRTFDWTRSTPTSDFQKRTKDVDWTQSPLGHISEWPASLRQFVLLSTADPSPSAVVYGSLDDAAIVYNEAFAKLFSNKKTNLQGRLCRNELLDLCAEFDNAWQRQVSHGCAEIVKNQRVRSDRLGFMEERLYTWKFVPIIGEDGQVSGSLVTVDEENKLPPRRERSKSAVREIGNAVRSAIDRTANQTAVNIRRLDEHFSGRTCNCEKLWQATQHMEYKEQRYEKFADQAPVGIVTLDKSYEVEWANKSFYDVMAQPPESKSLLSYIHPDDVAKVRSYFDLGCYETSFTFECRLKKLAPVLNPSRGDTAPESAPSWILVSAYREAEFEKYTMAWIIDVTSHKHAEEVLRRRMDEAIEEKQQKERFLDMTNHEVRNPLSAIVHCTDDIINDIRNNPSEASGNVLEAAETIAYCTQHIRNIVGDVLTLSKLDSRLVEICPVPSRPCEVVQEALKIFHGELRAGDIQLDFKLNDSLRELNAEWLLFDPNRMLQVLINLVTNAIKVVKGREQRKISVRIGANTTAPCGTSGGVQCVLPRQDPKPVEFGEAYNQEQAIYLVIQVDDTGPGLDAEEMANLFQRFTQANPKTESKYGGSGLGLFISRDLTELQGGRIGVASTPGEGSTFVFSVETRRTTPPKTPQRVPSLEIPTRLRGSSTADSPVVSAPPLRPSLVPYQHANGSAEKRETSPEPKNGSPKSARRILVVEDNLINQKVLANQLRKRGYDVNVALHGGEALERLNMTPTTPEENPMEQAPFDCVLMDIEMPVMNGLDCVKKIREFELKSSMRALPVIAVTANARDEHGAAAISAGMQAITTKPYKIDDLVAQMDRVCLAAG</sequence>
<evidence type="ECO:0000256" key="3">
    <source>
        <dbReference type="ARBA" id="ARBA00022553"/>
    </source>
</evidence>
<keyword evidence="3 6" id="KW-0597">Phosphoprotein</keyword>
<proteinExistence type="predicted"/>
<dbReference type="EMBL" id="JAXOVC010000001">
    <property type="protein sequence ID" value="KAK4507555.1"/>
    <property type="molecule type" value="Genomic_DNA"/>
</dbReference>
<organism evidence="10 11">
    <name type="scientific">Zasmidium cellare</name>
    <name type="common">Wine cellar mold</name>
    <name type="synonym">Racodium cellare</name>
    <dbReference type="NCBI Taxonomy" id="395010"/>
    <lineage>
        <taxon>Eukaryota</taxon>
        <taxon>Fungi</taxon>
        <taxon>Dikarya</taxon>
        <taxon>Ascomycota</taxon>
        <taxon>Pezizomycotina</taxon>
        <taxon>Dothideomycetes</taxon>
        <taxon>Dothideomycetidae</taxon>
        <taxon>Mycosphaerellales</taxon>
        <taxon>Mycosphaerellaceae</taxon>
        <taxon>Zasmidium</taxon>
    </lineage>
</organism>
<evidence type="ECO:0000256" key="6">
    <source>
        <dbReference type="PROSITE-ProRule" id="PRU00169"/>
    </source>
</evidence>
<dbReference type="CDD" id="cd17546">
    <property type="entry name" value="REC_hyHK_CKI1_RcsC-like"/>
    <property type="match status" value="1"/>
</dbReference>
<dbReference type="InterPro" id="IPR036097">
    <property type="entry name" value="HisK_dim/P_sf"/>
</dbReference>
<comment type="caution">
    <text evidence="10">The sequence shown here is derived from an EMBL/GenBank/DDBJ whole genome shotgun (WGS) entry which is preliminary data.</text>
</comment>
<dbReference type="InterPro" id="IPR035965">
    <property type="entry name" value="PAS-like_dom_sf"/>
</dbReference>
<keyword evidence="4" id="KW-0808">Transferase</keyword>
<dbReference type="Proteomes" id="UP001305779">
    <property type="component" value="Unassembled WGS sequence"/>
</dbReference>
<feature type="domain" description="Histidine kinase" evidence="8">
    <location>
        <begin position="379"/>
        <end position="641"/>
    </location>
</feature>
<dbReference type="InterPro" id="IPR004358">
    <property type="entry name" value="Sig_transdc_His_kin-like_C"/>
</dbReference>
<dbReference type="Gene3D" id="3.30.565.10">
    <property type="entry name" value="Histidine kinase-like ATPase, C-terminal domain"/>
    <property type="match status" value="1"/>
</dbReference>
<dbReference type="InterPro" id="IPR005467">
    <property type="entry name" value="His_kinase_dom"/>
</dbReference>
<dbReference type="SUPFAM" id="SSF55785">
    <property type="entry name" value="PYP-like sensor domain (PAS domain)"/>
    <property type="match status" value="1"/>
</dbReference>
<dbReference type="SMART" id="SM00387">
    <property type="entry name" value="HATPase_c"/>
    <property type="match status" value="1"/>
</dbReference>
<dbReference type="SMART" id="SM00388">
    <property type="entry name" value="HisKA"/>
    <property type="match status" value="1"/>
</dbReference>
<dbReference type="PROSITE" id="PS50110">
    <property type="entry name" value="RESPONSE_REGULATORY"/>
    <property type="match status" value="1"/>
</dbReference>
<dbReference type="InterPro" id="IPR001789">
    <property type="entry name" value="Sig_transdc_resp-reg_receiver"/>
</dbReference>
<dbReference type="InterPro" id="IPR003661">
    <property type="entry name" value="HisK_dim/P_dom"/>
</dbReference>
<dbReference type="Gene3D" id="3.40.50.2300">
    <property type="match status" value="1"/>
</dbReference>
<dbReference type="Pfam" id="PF13188">
    <property type="entry name" value="PAS_8"/>
    <property type="match status" value="1"/>
</dbReference>
<dbReference type="SUPFAM" id="SSF55874">
    <property type="entry name" value="ATPase domain of HSP90 chaperone/DNA topoisomerase II/histidine kinase"/>
    <property type="match status" value="1"/>
</dbReference>
<dbReference type="SUPFAM" id="SSF47384">
    <property type="entry name" value="Homodimeric domain of signal transducing histidine kinase"/>
    <property type="match status" value="1"/>
</dbReference>